<organism evidence="1">
    <name type="scientific">bioreactor metagenome</name>
    <dbReference type="NCBI Taxonomy" id="1076179"/>
    <lineage>
        <taxon>unclassified sequences</taxon>
        <taxon>metagenomes</taxon>
        <taxon>ecological metagenomes</taxon>
    </lineage>
</organism>
<name>A0A645HDW0_9ZZZZ</name>
<proteinExistence type="predicted"/>
<dbReference type="Gene3D" id="3.40.50.970">
    <property type="match status" value="1"/>
</dbReference>
<dbReference type="InterPro" id="IPR029061">
    <property type="entry name" value="THDP-binding"/>
</dbReference>
<protein>
    <submittedName>
        <fullName evidence="1">Pyruvate synthase</fullName>
        <ecNumber evidence="1">1.2.7.1</ecNumber>
    </submittedName>
</protein>
<dbReference type="SUPFAM" id="SSF52518">
    <property type="entry name" value="Thiamin diphosphate-binding fold (THDP-binding)"/>
    <property type="match status" value="1"/>
</dbReference>
<dbReference type="AlphaFoldDB" id="A0A645HDW0"/>
<accession>A0A645HDW0</accession>
<dbReference type="EC" id="1.2.7.1" evidence="1"/>
<comment type="caution">
    <text evidence="1">The sequence shown here is derived from an EMBL/GenBank/DDBJ whole genome shotgun (WGS) entry which is preliminary data.</text>
</comment>
<keyword evidence="1" id="KW-0670">Pyruvate</keyword>
<dbReference type="GO" id="GO:0019164">
    <property type="term" value="F:pyruvate synthase activity"/>
    <property type="evidence" value="ECO:0007669"/>
    <property type="project" value="UniProtKB-EC"/>
</dbReference>
<sequence length="68" mass="7789">MPELKAEGKNPFILTSKEPNGQLLDFMMGETRFASLTRIFPETAKVLFAEAQEFCAKRYANYKKLAEQ</sequence>
<keyword evidence="1" id="KW-0560">Oxidoreductase</keyword>
<gene>
    <name evidence="1" type="primary">por_54</name>
    <name evidence="1" type="ORF">SDC9_181777</name>
</gene>
<reference evidence="1" key="1">
    <citation type="submission" date="2019-08" db="EMBL/GenBank/DDBJ databases">
        <authorList>
            <person name="Kucharzyk K."/>
            <person name="Murdoch R.W."/>
            <person name="Higgins S."/>
            <person name="Loffler F."/>
        </authorList>
    </citation>
    <scope>NUCLEOTIDE SEQUENCE</scope>
</reference>
<dbReference type="EMBL" id="VSSQ01087244">
    <property type="protein sequence ID" value="MPN34284.1"/>
    <property type="molecule type" value="Genomic_DNA"/>
</dbReference>
<evidence type="ECO:0000313" key="1">
    <source>
        <dbReference type="EMBL" id="MPN34284.1"/>
    </source>
</evidence>